<sequence>MIKEKNLRTPFNTILLNLVCSDLSVSILGNPITFTAALYRKWIFGRTVCVFYGFFMALMGITSITTITVLSYERYLIITKPFSLKMMNNGHSKWVICGIWTYSFTLTFPPLIGWGDYVNESANISCSVNWENQDLWTTLYIIYLFVLGLALPVFIICFSYVKIVLLLTQKRIPNSRVNKVDVRVSVMLAVMVIVFLLAWTPYAVLALMVAFVDPNIVSPAVSVIPALLAKSSICYNPIIYAGMNTQVNRMGVK</sequence>
<evidence type="ECO:0000256" key="3">
    <source>
        <dbReference type="ARBA" id="ARBA00022692"/>
    </source>
</evidence>
<evidence type="ECO:0000259" key="13">
    <source>
        <dbReference type="PROSITE" id="PS50262"/>
    </source>
</evidence>
<keyword evidence="4 12" id="KW-1133">Transmembrane helix</keyword>
<gene>
    <name evidence="14" type="ORF">PYX00_009215</name>
</gene>
<evidence type="ECO:0000256" key="1">
    <source>
        <dbReference type="ARBA" id="ARBA00004141"/>
    </source>
</evidence>
<feature type="transmembrane region" description="Helical" evidence="12">
    <location>
        <begin position="12"/>
        <end position="39"/>
    </location>
</feature>
<comment type="caution">
    <text evidence="14">The sequence shown here is derived from an EMBL/GenBank/DDBJ whole genome shotgun (WGS) entry which is preliminary data.</text>
</comment>
<keyword evidence="6 12" id="KW-0472">Membrane</keyword>
<evidence type="ECO:0000256" key="12">
    <source>
        <dbReference type="SAM" id="Phobius"/>
    </source>
</evidence>
<feature type="transmembrane region" description="Helical" evidence="12">
    <location>
        <begin position="186"/>
        <end position="211"/>
    </location>
</feature>
<feature type="transmembrane region" description="Helical" evidence="12">
    <location>
        <begin position="93"/>
        <end position="112"/>
    </location>
</feature>
<evidence type="ECO:0000256" key="7">
    <source>
        <dbReference type="ARBA" id="ARBA00023170"/>
    </source>
</evidence>
<keyword evidence="9 11" id="KW-0807">Transducer</keyword>
<dbReference type="InterPro" id="IPR050125">
    <property type="entry name" value="GPCR_opsins"/>
</dbReference>
<evidence type="ECO:0000256" key="6">
    <source>
        <dbReference type="ARBA" id="ARBA00023136"/>
    </source>
</evidence>
<feature type="transmembrane region" description="Helical" evidence="12">
    <location>
        <begin position="51"/>
        <end position="72"/>
    </location>
</feature>
<feature type="transmembrane region" description="Helical" evidence="12">
    <location>
        <begin position="223"/>
        <end position="243"/>
    </location>
</feature>
<accession>A0AAW2HAE5</accession>
<keyword evidence="7 11" id="KW-0675">Receptor</keyword>
<reference evidence="14" key="1">
    <citation type="journal article" date="2024" name="Gigascience">
        <title>Chromosome-level genome of the poultry shaft louse Menopon gallinae provides insight into the host-switching and adaptive evolution of parasitic lice.</title>
        <authorList>
            <person name="Xu Y."/>
            <person name="Ma L."/>
            <person name="Liu S."/>
            <person name="Liang Y."/>
            <person name="Liu Q."/>
            <person name="He Z."/>
            <person name="Tian L."/>
            <person name="Duan Y."/>
            <person name="Cai W."/>
            <person name="Li H."/>
            <person name="Song F."/>
        </authorList>
    </citation>
    <scope>NUCLEOTIDE SEQUENCE</scope>
    <source>
        <strain evidence="14">Cailab_2023a</strain>
    </source>
</reference>
<dbReference type="PANTHER" id="PTHR24240">
    <property type="entry name" value="OPSIN"/>
    <property type="match status" value="1"/>
</dbReference>
<dbReference type="InterPro" id="IPR000276">
    <property type="entry name" value="GPCR_Rhodpsn"/>
</dbReference>
<evidence type="ECO:0000313" key="14">
    <source>
        <dbReference type="EMBL" id="KAL0266764.1"/>
    </source>
</evidence>
<keyword evidence="8" id="KW-0325">Glycoprotein</keyword>
<protein>
    <recommendedName>
        <fullName evidence="13">G-protein coupled receptors family 1 profile domain-containing protein</fullName>
    </recommendedName>
</protein>
<dbReference type="PROSITE" id="PS50262">
    <property type="entry name" value="G_PROTEIN_RECEP_F1_2"/>
    <property type="match status" value="1"/>
</dbReference>
<evidence type="ECO:0000256" key="11">
    <source>
        <dbReference type="RuleBase" id="RU000688"/>
    </source>
</evidence>
<evidence type="ECO:0000256" key="2">
    <source>
        <dbReference type="ARBA" id="ARBA00010663"/>
    </source>
</evidence>
<keyword evidence="10" id="KW-0844">Vision</keyword>
<dbReference type="PRINTS" id="PR00237">
    <property type="entry name" value="GPCRRHODOPSN"/>
</dbReference>
<dbReference type="CDD" id="cd14969">
    <property type="entry name" value="7tmA_Opsins_type2_animals"/>
    <property type="match status" value="1"/>
</dbReference>
<dbReference type="GO" id="GO:0016020">
    <property type="term" value="C:membrane"/>
    <property type="evidence" value="ECO:0007669"/>
    <property type="project" value="UniProtKB-SubCell"/>
</dbReference>
<dbReference type="PROSITE" id="PS00237">
    <property type="entry name" value="G_PROTEIN_RECEP_F1_1"/>
    <property type="match status" value="1"/>
</dbReference>
<evidence type="ECO:0000256" key="8">
    <source>
        <dbReference type="ARBA" id="ARBA00023180"/>
    </source>
</evidence>
<name>A0AAW2HAE5_9NEOP</name>
<evidence type="ECO:0000256" key="5">
    <source>
        <dbReference type="ARBA" id="ARBA00023040"/>
    </source>
</evidence>
<evidence type="ECO:0000256" key="10">
    <source>
        <dbReference type="ARBA" id="ARBA00023305"/>
    </source>
</evidence>
<feature type="domain" description="G-protein coupled receptors family 1 profile" evidence="13">
    <location>
        <begin position="1"/>
        <end position="240"/>
    </location>
</feature>
<dbReference type="EMBL" id="JARGDH010000005">
    <property type="protein sequence ID" value="KAL0266764.1"/>
    <property type="molecule type" value="Genomic_DNA"/>
</dbReference>
<dbReference type="InterPro" id="IPR017452">
    <property type="entry name" value="GPCR_Rhodpsn_7TM"/>
</dbReference>
<organism evidence="14">
    <name type="scientific">Menopon gallinae</name>
    <name type="common">poultry shaft louse</name>
    <dbReference type="NCBI Taxonomy" id="328185"/>
    <lineage>
        <taxon>Eukaryota</taxon>
        <taxon>Metazoa</taxon>
        <taxon>Ecdysozoa</taxon>
        <taxon>Arthropoda</taxon>
        <taxon>Hexapoda</taxon>
        <taxon>Insecta</taxon>
        <taxon>Pterygota</taxon>
        <taxon>Neoptera</taxon>
        <taxon>Paraneoptera</taxon>
        <taxon>Psocodea</taxon>
        <taxon>Troctomorpha</taxon>
        <taxon>Phthiraptera</taxon>
        <taxon>Amblycera</taxon>
        <taxon>Menoponidae</taxon>
        <taxon>Menopon</taxon>
    </lineage>
</organism>
<evidence type="ECO:0000256" key="9">
    <source>
        <dbReference type="ARBA" id="ARBA00023224"/>
    </source>
</evidence>
<comment type="similarity">
    <text evidence="2 11">Belongs to the G-protein coupled receptor 1 family.</text>
</comment>
<proteinExistence type="inferred from homology"/>
<keyword evidence="3 11" id="KW-0812">Transmembrane</keyword>
<feature type="transmembrane region" description="Helical" evidence="12">
    <location>
        <begin position="140"/>
        <end position="165"/>
    </location>
</feature>
<dbReference type="Gene3D" id="1.20.1070.10">
    <property type="entry name" value="Rhodopsin 7-helix transmembrane proteins"/>
    <property type="match status" value="1"/>
</dbReference>
<evidence type="ECO:0000256" key="4">
    <source>
        <dbReference type="ARBA" id="ARBA00022989"/>
    </source>
</evidence>
<keyword evidence="5 11" id="KW-0297">G-protein coupled receptor</keyword>
<dbReference type="Pfam" id="PF00001">
    <property type="entry name" value="7tm_1"/>
    <property type="match status" value="1"/>
</dbReference>
<dbReference type="GO" id="GO:0007601">
    <property type="term" value="P:visual perception"/>
    <property type="evidence" value="ECO:0007669"/>
    <property type="project" value="UniProtKB-KW"/>
</dbReference>
<keyword evidence="10" id="KW-0716">Sensory transduction</keyword>
<dbReference type="GO" id="GO:0004930">
    <property type="term" value="F:G protein-coupled receptor activity"/>
    <property type="evidence" value="ECO:0007669"/>
    <property type="project" value="UniProtKB-KW"/>
</dbReference>
<comment type="subcellular location">
    <subcellularLocation>
        <location evidence="1">Membrane</location>
        <topology evidence="1">Multi-pass membrane protein</topology>
    </subcellularLocation>
</comment>
<dbReference type="AlphaFoldDB" id="A0AAW2HAE5"/>
<dbReference type="SUPFAM" id="SSF81321">
    <property type="entry name" value="Family A G protein-coupled receptor-like"/>
    <property type="match status" value="1"/>
</dbReference>